<feature type="region of interest" description="Disordered" evidence="1">
    <location>
        <begin position="498"/>
        <end position="529"/>
    </location>
</feature>
<feature type="compositionally biased region" description="Low complexity" evidence="1">
    <location>
        <begin position="400"/>
        <end position="412"/>
    </location>
</feature>
<dbReference type="EMBL" id="JBHFFA010000007">
    <property type="protein sequence ID" value="KAL2613986.1"/>
    <property type="molecule type" value="Genomic_DNA"/>
</dbReference>
<reference evidence="2 3" key="1">
    <citation type="submission" date="2024-09" db="EMBL/GenBank/DDBJ databases">
        <title>Chromosome-scale assembly of Riccia fluitans.</title>
        <authorList>
            <person name="Paukszto L."/>
            <person name="Sawicki J."/>
            <person name="Karawczyk K."/>
            <person name="Piernik-Szablinska J."/>
            <person name="Szczecinska M."/>
            <person name="Mazdziarz M."/>
        </authorList>
    </citation>
    <scope>NUCLEOTIDE SEQUENCE [LARGE SCALE GENOMIC DNA]</scope>
    <source>
        <strain evidence="2">Rf_01</strain>
        <tissue evidence="2">Aerial parts of the thallus</tissue>
    </source>
</reference>
<feature type="compositionally biased region" description="Basic and acidic residues" evidence="1">
    <location>
        <begin position="518"/>
        <end position="529"/>
    </location>
</feature>
<comment type="caution">
    <text evidence="2">The sequence shown here is derived from an EMBL/GenBank/DDBJ whole genome shotgun (WGS) entry which is preliminary data.</text>
</comment>
<sequence length="542" mass="60243">MIQEVERVYEEPPTRGRQFIYAFSSFIAVAFVCASRQCFTIAPVVVIAIVKENRSNDSGIGINDTMAMWLEELRRQTLFDGEAELTPESRPVWQQNMELRTKFVRYPGPKLDGLHPTHFWFLEHYGLLPYFLQMQAEGIPAKVFFSIVSTCRYVTVAERTEHLELRGLTGRKLVVSPEVVREAFGIPRDAAHDEEQGATWPNQAPREPAGVPLQIINDYLLCKAGSGPTPSRRYNLPAAPAQPRPRKRRAPTSSSAPARETQTATRPTKITRTTTEPEVGVVPSPPREVQEISSSSSPEQPPRKEPWVGEPPQQAKGRQGDTAIPGFEPSDDKLPIGTLRRDISRLRQEVQRTEPLVIREALNGSRQRAIEQIPLPPPGQKKKKNKTPAVQSGPERNSSAQPPAREQRAAPATVEEERPDIGPRYTDEEVRRLHPELFVQLGPAPPTAGVPQPIPVEKTLLDRLAEISRPEAMSGIVEEDQAVRDVVRDPDLPCIVPGETVRSFDGPLFGTDGSRGQALDHGESGRQDRCFNQRQAIGCDAG</sequence>
<feature type="compositionally biased region" description="Low complexity" evidence="1">
    <location>
        <begin position="261"/>
        <end position="274"/>
    </location>
</feature>
<feature type="compositionally biased region" description="Polar residues" evidence="1">
    <location>
        <begin position="388"/>
        <end position="399"/>
    </location>
</feature>
<evidence type="ECO:0000313" key="3">
    <source>
        <dbReference type="Proteomes" id="UP001605036"/>
    </source>
</evidence>
<feature type="region of interest" description="Disordered" evidence="1">
    <location>
        <begin position="187"/>
        <end position="208"/>
    </location>
</feature>
<keyword evidence="3" id="KW-1185">Reference proteome</keyword>
<protein>
    <submittedName>
        <fullName evidence="2">Uncharacterized protein</fullName>
    </submittedName>
</protein>
<evidence type="ECO:0000313" key="2">
    <source>
        <dbReference type="EMBL" id="KAL2613986.1"/>
    </source>
</evidence>
<organism evidence="2 3">
    <name type="scientific">Riccia fluitans</name>
    <dbReference type="NCBI Taxonomy" id="41844"/>
    <lineage>
        <taxon>Eukaryota</taxon>
        <taxon>Viridiplantae</taxon>
        <taxon>Streptophyta</taxon>
        <taxon>Embryophyta</taxon>
        <taxon>Marchantiophyta</taxon>
        <taxon>Marchantiopsida</taxon>
        <taxon>Marchantiidae</taxon>
        <taxon>Marchantiales</taxon>
        <taxon>Ricciaceae</taxon>
        <taxon>Riccia</taxon>
    </lineage>
</organism>
<feature type="region of interest" description="Disordered" evidence="1">
    <location>
        <begin position="227"/>
        <end position="426"/>
    </location>
</feature>
<feature type="compositionally biased region" description="Basic and acidic residues" evidence="1">
    <location>
        <begin position="415"/>
        <end position="426"/>
    </location>
</feature>
<dbReference type="Proteomes" id="UP001605036">
    <property type="component" value="Unassembled WGS sequence"/>
</dbReference>
<feature type="compositionally biased region" description="Basic and acidic residues" evidence="1">
    <location>
        <begin position="330"/>
        <end position="352"/>
    </location>
</feature>
<gene>
    <name evidence="2" type="ORF">R1flu_025678</name>
</gene>
<accession>A0ABD1XYF8</accession>
<proteinExistence type="predicted"/>
<dbReference type="AlphaFoldDB" id="A0ABD1XYF8"/>
<name>A0ABD1XYF8_9MARC</name>
<evidence type="ECO:0000256" key="1">
    <source>
        <dbReference type="SAM" id="MobiDB-lite"/>
    </source>
</evidence>